<evidence type="ECO:0000313" key="1">
    <source>
        <dbReference type="EMBL" id="AGH12807.1"/>
    </source>
</evidence>
<organism evidence="1">
    <name type="scientific">Staphylococcus haemolyticus</name>
    <dbReference type="NCBI Taxonomy" id="1283"/>
    <lineage>
        <taxon>Bacteria</taxon>
        <taxon>Bacillati</taxon>
        <taxon>Bacillota</taxon>
        <taxon>Bacilli</taxon>
        <taxon>Bacillales</taxon>
        <taxon>Staphylococcaceae</taxon>
        <taxon>Staphylococcus</taxon>
    </lineage>
</organism>
<dbReference type="AlphaFoldDB" id="M4PV25"/>
<keyword evidence="1" id="KW-0614">Plasmid</keyword>
<geneLocation type="plasmid" evidence="1">
    <name>pSS-02</name>
</geneLocation>
<dbReference type="EMBL" id="JX827253">
    <property type="protein sequence ID" value="AGH12807.1"/>
    <property type="molecule type" value="Genomic_DNA"/>
</dbReference>
<sequence length="195" mass="23075">MMADIFDLEYLKYQKEFIENDGMIDYSQFINSIQFHKSYTIEIENIINCLFNKTLEFSQITLHSLLSEVKNAEVKQEVKNMINKLYSFDNATLKDNELNVTQQKYYSFEIESMQSSFPPQVLKFFKVLLEFPNMMNELDVIAILGIIKETKISVELNEYIDLLIDLDKIHTVSDIESIFDDERIYQGSLFKKYIH</sequence>
<protein>
    <submittedName>
        <fullName evidence="1">Uncharacterized protein</fullName>
    </submittedName>
</protein>
<proteinExistence type="predicted"/>
<name>M4PV25_STAHA</name>
<reference evidence="1" key="1">
    <citation type="journal article" date="2013" name="PLoS ONE">
        <title>Cfr-Mediated Linezolid-Resistance among Methicillin-Resistant Coagulase-Negative Staphylococci from Infections of Humans.</title>
        <authorList>
            <person name="Cui L."/>
            <person name="Wang Y."/>
            <person name="Li Y."/>
            <person name="He T."/>
            <person name="Schwarz S."/>
            <person name="Ding Y."/>
            <person name="Shen J."/>
            <person name="Lv Y."/>
        </authorList>
    </citation>
    <scope>NUCLEOTIDE SEQUENCE</scope>
    <source>
        <strain evidence="1">09D279</strain>
        <plasmid evidence="1">pSS-02</plasmid>
    </source>
</reference>
<accession>M4PV25</accession>